<dbReference type="Proteomes" id="UP000239549">
    <property type="component" value="Unassembled WGS sequence"/>
</dbReference>
<feature type="transmembrane region" description="Helical" evidence="1">
    <location>
        <begin position="20"/>
        <end position="36"/>
    </location>
</feature>
<name>A0A2L2XEH6_9FIRM</name>
<evidence type="ECO:0000313" key="2">
    <source>
        <dbReference type="EMBL" id="GBF34635.1"/>
    </source>
</evidence>
<reference evidence="3" key="1">
    <citation type="submission" date="2018-02" db="EMBL/GenBank/DDBJ databases">
        <title>Genome sequence of Desulfocucumis palustris strain NAW-5.</title>
        <authorList>
            <person name="Watanabe M."/>
            <person name="Kojima H."/>
            <person name="Fukui M."/>
        </authorList>
    </citation>
    <scope>NUCLEOTIDE SEQUENCE [LARGE SCALE GENOMIC DNA]</scope>
    <source>
        <strain evidence="3">NAW-5</strain>
    </source>
</reference>
<dbReference type="AlphaFoldDB" id="A0A2L2XEH6"/>
<keyword evidence="1" id="KW-1133">Transmembrane helix</keyword>
<keyword evidence="1" id="KW-0472">Membrane</keyword>
<dbReference type="EMBL" id="BFAV01000143">
    <property type="protein sequence ID" value="GBF34635.1"/>
    <property type="molecule type" value="Genomic_DNA"/>
</dbReference>
<comment type="caution">
    <text evidence="2">The sequence shown here is derived from an EMBL/GenBank/DDBJ whole genome shotgun (WGS) entry which is preliminary data.</text>
</comment>
<evidence type="ECO:0000256" key="1">
    <source>
        <dbReference type="SAM" id="Phobius"/>
    </source>
</evidence>
<keyword evidence="3" id="KW-1185">Reference proteome</keyword>
<proteinExistence type="predicted"/>
<organism evidence="2 3">
    <name type="scientific">Desulfocucumis palustris</name>
    <dbReference type="NCBI Taxonomy" id="1898651"/>
    <lineage>
        <taxon>Bacteria</taxon>
        <taxon>Bacillati</taxon>
        <taxon>Bacillota</taxon>
        <taxon>Clostridia</taxon>
        <taxon>Eubacteriales</taxon>
        <taxon>Desulfocucumaceae</taxon>
        <taxon>Desulfocucumis</taxon>
    </lineage>
</organism>
<keyword evidence="1" id="KW-0812">Transmembrane</keyword>
<accession>A0A2L2XEH6</accession>
<sequence>MFDKEWSRMYVRGFFLFNSYLLYTVIFGNFYLFFIYERLV</sequence>
<evidence type="ECO:0000313" key="3">
    <source>
        <dbReference type="Proteomes" id="UP000239549"/>
    </source>
</evidence>
<protein>
    <submittedName>
        <fullName evidence="2">Uncharacterized protein</fullName>
    </submittedName>
</protein>
<gene>
    <name evidence="2" type="ORF">DCCM_3755</name>
</gene>